<evidence type="ECO:0000313" key="5">
    <source>
        <dbReference type="Proteomes" id="UP001523216"/>
    </source>
</evidence>
<keyword evidence="2" id="KW-0472">Membrane</keyword>
<keyword evidence="2" id="KW-0812">Transmembrane</keyword>
<name>A0ABT0XX36_9ACTN</name>
<dbReference type="GO" id="GO:0016740">
    <property type="term" value="F:transferase activity"/>
    <property type="evidence" value="ECO:0007669"/>
    <property type="project" value="UniProtKB-KW"/>
</dbReference>
<comment type="caution">
    <text evidence="4">The sequence shown here is derived from an EMBL/GenBank/DDBJ whole genome shotgun (WGS) entry which is preliminary data.</text>
</comment>
<keyword evidence="5" id="KW-1185">Reference proteome</keyword>
<evidence type="ECO:0000313" key="4">
    <source>
        <dbReference type="EMBL" id="MCM4078195.1"/>
    </source>
</evidence>
<evidence type="ECO:0000256" key="1">
    <source>
        <dbReference type="ARBA" id="ARBA00006464"/>
    </source>
</evidence>
<comment type="similarity">
    <text evidence="1">Belongs to the bacterial sugar transferase family.</text>
</comment>
<sequence>MSVDRTTSGAGGSVAKRLTDLGVASVALVLAAPVLLAAAAAVAVSMGRPVWYSQVRTGRGMRPFRVYKLRTMSDRRDAHGRLLPDSERLTRVGRFLRRSSLDELPSLINVLRGDLSLVGPRPLLPRYDAWYTERERLRFTVRPGITGLAQVSGRNTLSWDDRLELDARYVDAWTYGLDLRIVARTVGRLVSGGGAVPDPTRLMADLDQERSGRG</sequence>
<gene>
    <name evidence="4" type="ORF">LXN57_11510</name>
</gene>
<organism evidence="4 5">
    <name type="scientific">Paractinoplanes hotanensis</name>
    <dbReference type="NCBI Taxonomy" id="2906497"/>
    <lineage>
        <taxon>Bacteria</taxon>
        <taxon>Bacillati</taxon>
        <taxon>Actinomycetota</taxon>
        <taxon>Actinomycetes</taxon>
        <taxon>Micromonosporales</taxon>
        <taxon>Micromonosporaceae</taxon>
        <taxon>Paractinoplanes</taxon>
    </lineage>
</organism>
<protein>
    <submittedName>
        <fullName evidence="4">Sugar transferase</fullName>
    </submittedName>
</protein>
<proteinExistence type="inferred from homology"/>
<dbReference type="PANTHER" id="PTHR30576:SF8">
    <property type="entry name" value="UNDECAPRENYL-PHOSPHATE GALACTOSE PHOSPHOTRANSFERASE"/>
    <property type="match status" value="1"/>
</dbReference>
<dbReference type="PANTHER" id="PTHR30576">
    <property type="entry name" value="COLANIC BIOSYNTHESIS UDP-GLUCOSE LIPID CARRIER TRANSFERASE"/>
    <property type="match status" value="1"/>
</dbReference>
<evidence type="ECO:0000259" key="3">
    <source>
        <dbReference type="Pfam" id="PF02397"/>
    </source>
</evidence>
<reference evidence="4 5" key="1">
    <citation type="submission" date="2022-06" db="EMBL/GenBank/DDBJ databases">
        <title>Actinoplanes abujensis sp. nov., isolated from Nigerian arid soil.</title>
        <authorList>
            <person name="Ding P."/>
        </authorList>
    </citation>
    <scope>NUCLEOTIDE SEQUENCE [LARGE SCALE GENOMIC DNA]</scope>
    <source>
        <strain evidence="5">TRM88002</strain>
    </source>
</reference>
<dbReference type="Proteomes" id="UP001523216">
    <property type="component" value="Unassembled WGS sequence"/>
</dbReference>
<keyword evidence="2" id="KW-1133">Transmembrane helix</keyword>
<keyword evidence="4" id="KW-0808">Transferase</keyword>
<feature type="domain" description="Bacterial sugar transferase" evidence="3">
    <location>
        <begin position="16"/>
        <end position="189"/>
    </location>
</feature>
<dbReference type="Pfam" id="PF02397">
    <property type="entry name" value="Bac_transf"/>
    <property type="match status" value="1"/>
</dbReference>
<feature type="transmembrane region" description="Helical" evidence="2">
    <location>
        <begin position="21"/>
        <end position="44"/>
    </location>
</feature>
<dbReference type="EMBL" id="JAMQOL010000014">
    <property type="protein sequence ID" value="MCM4078195.1"/>
    <property type="molecule type" value="Genomic_DNA"/>
</dbReference>
<evidence type="ECO:0000256" key="2">
    <source>
        <dbReference type="SAM" id="Phobius"/>
    </source>
</evidence>
<accession>A0ABT0XX36</accession>
<dbReference type="InterPro" id="IPR003362">
    <property type="entry name" value="Bact_transf"/>
</dbReference>